<sequence length="252" mass="27463">PLRAVLLRTGVDEFVLAAVVHHIAADGWSVAPLVADLQLAYAARAVGRGPQWSPLPVQYVDYTLWQRECLGDLADPDSRISGQVAYWEQALAGLPERLELPTDRPYPAVADHRGASIPVSLPAELHRRVRAVAREHNVTTYMVVQAALAMLLSKMSASSDVAVGVPIAGRGDVALDKLVGFFVNTLVLRVDLTGDLTVGELLDQVRRRSLAALEHQDVPFEVLVDRLNPTRSLAHHPLVQVALAWQNFTADS</sequence>
<dbReference type="Pfam" id="PF00668">
    <property type="entry name" value="Condensation"/>
    <property type="match status" value="1"/>
</dbReference>
<dbReference type="EMBL" id="JAWLVV010000138">
    <property type="protein sequence ID" value="MDV7295747.1"/>
    <property type="molecule type" value="Genomic_DNA"/>
</dbReference>
<feature type="non-terminal residue" evidence="2">
    <location>
        <position position="252"/>
    </location>
</feature>
<proteinExistence type="predicted"/>
<dbReference type="Gene3D" id="3.30.559.10">
    <property type="entry name" value="Chloramphenicol acetyltransferase-like domain"/>
    <property type="match status" value="1"/>
</dbReference>
<dbReference type="SUPFAM" id="SSF52777">
    <property type="entry name" value="CoA-dependent acyltransferases"/>
    <property type="match status" value="2"/>
</dbReference>
<dbReference type="GO" id="GO:0003824">
    <property type="term" value="F:catalytic activity"/>
    <property type="evidence" value="ECO:0007669"/>
    <property type="project" value="InterPro"/>
</dbReference>
<accession>A0AAE4VLC1</accession>
<gene>
    <name evidence="2" type="ORF">R4485_36990</name>
</gene>
<name>A0AAE4VLC1_MYCFO</name>
<dbReference type="AlphaFoldDB" id="A0AAE4VLC1"/>
<evidence type="ECO:0000259" key="1">
    <source>
        <dbReference type="Pfam" id="PF00668"/>
    </source>
</evidence>
<feature type="domain" description="Condensation" evidence="1">
    <location>
        <begin position="2"/>
        <end position="249"/>
    </location>
</feature>
<reference evidence="2" key="1">
    <citation type="submission" date="2023-10" db="EMBL/GenBank/DDBJ databases">
        <title>Mycolicibacterium fortuitum clinical isolates causing pulmonary infections in humans.</title>
        <authorList>
            <person name="Mejia-Ponce P.M."/>
            <person name="Zenteno-Cuevas R."/>
            <person name="Licona-Cassani C."/>
        </authorList>
    </citation>
    <scope>NUCLEOTIDE SEQUENCE</scope>
    <source>
        <strain evidence="2">M8</strain>
    </source>
</reference>
<dbReference type="RefSeq" id="WP_317723088.1">
    <property type="nucleotide sequence ID" value="NZ_JAWLVK010000131.1"/>
</dbReference>
<protein>
    <submittedName>
        <fullName evidence="2">Condensation domain-containing protein</fullName>
    </submittedName>
</protein>
<dbReference type="PANTHER" id="PTHR45398:SF1">
    <property type="entry name" value="ENZYME, PUTATIVE (JCVI)-RELATED"/>
    <property type="match status" value="1"/>
</dbReference>
<dbReference type="InterPro" id="IPR023213">
    <property type="entry name" value="CAT-like_dom_sf"/>
</dbReference>
<feature type="non-terminal residue" evidence="2">
    <location>
        <position position="1"/>
    </location>
</feature>
<dbReference type="InterPro" id="IPR001242">
    <property type="entry name" value="Condensation_dom"/>
</dbReference>
<dbReference type="PANTHER" id="PTHR45398">
    <property type="match status" value="1"/>
</dbReference>
<evidence type="ECO:0000313" key="3">
    <source>
        <dbReference type="Proteomes" id="UP001186041"/>
    </source>
</evidence>
<dbReference type="Proteomes" id="UP001186041">
    <property type="component" value="Unassembled WGS sequence"/>
</dbReference>
<dbReference type="Gene3D" id="3.30.559.30">
    <property type="entry name" value="Nonribosomal peptide synthetase, condensation domain"/>
    <property type="match status" value="1"/>
</dbReference>
<organism evidence="2 3">
    <name type="scientific">Mycolicibacterium fortuitum</name>
    <name type="common">Mycobacterium fortuitum</name>
    <dbReference type="NCBI Taxonomy" id="1766"/>
    <lineage>
        <taxon>Bacteria</taxon>
        <taxon>Bacillati</taxon>
        <taxon>Actinomycetota</taxon>
        <taxon>Actinomycetes</taxon>
        <taxon>Mycobacteriales</taxon>
        <taxon>Mycobacteriaceae</taxon>
        <taxon>Mycolicibacterium</taxon>
    </lineage>
</organism>
<dbReference type="GO" id="GO:0008610">
    <property type="term" value="P:lipid biosynthetic process"/>
    <property type="evidence" value="ECO:0007669"/>
    <property type="project" value="UniProtKB-ARBA"/>
</dbReference>
<evidence type="ECO:0000313" key="2">
    <source>
        <dbReference type="EMBL" id="MDV7295747.1"/>
    </source>
</evidence>
<comment type="caution">
    <text evidence="2">The sequence shown here is derived from an EMBL/GenBank/DDBJ whole genome shotgun (WGS) entry which is preliminary data.</text>
</comment>